<evidence type="ECO:0000256" key="2">
    <source>
        <dbReference type="SAM" id="SignalP"/>
    </source>
</evidence>
<evidence type="ECO:0000259" key="3">
    <source>
        <dbReference type="PROSITE" id="PS50853"/>
    </source>
</evidence>
<sequence>MKKKILLLLVLLNAVITSLYAQCTTPSNVFVSGITNNSATISWVQNTTSADYNIQLFMNGVTAGTFATQTSPYVLTGLPCGVTCSIQIVAVCATNVISNPSTSVTFTTLPCPPQFGQPQNMTNCVVNGFGCFDLATNTPVILANQPSNQYTVTYHSSQADAVSGVNPLVSPHCVNQGTYTVYSRVTEISSGNMMQVSGFTINAVDYQVMPALNPMVQCDDNNDQQVIFDLTTSQAVINTNNVLVYYPTLTAAQNQVNPLTPATNFVVPVSASNSTIFIREIIANECDKIYPRTVFAQSNCNLASSCANANLLCNSLGIPFSNTISAASTGSAGCLGSTPNPTWFYLPISTSGNINLVVTQGNNAPSYNNLDIDYVVYGPFTSGTTSCNLVSTANIVSCSYSASPTEYPYIQNAQAGQYYLMMVTNFSNQNGFITINNLSTTTGVINCTGFSFNAFLDANNNGTKDSGEINFPLGKFTYEKNDNGVVHNVIAPTGMFSIYDNVPTNSYDVSYVVNPSYAAMYNVNPSQFLNLTPTGAGMTTYYFPVTSVQNYNDIGVAVVPFNAPRPGFNYINRIVYTNLGNQTIASGTVTFTKPVAVSIVSTNPATTSTPTGFTYNFTNLLPFEVRIIDVIMAVPTIPTVNAGDYLVSQASIVPTTGDVVLENNSNTLTQLVVNAYDPNDKMESRGPQILYSSFTSNDYLYYTIRFENTGNASAINIRVNDMLNSKLDETTLTMINSSHAYELDRVGRELNWKFNNIQLPVSVANTTIGKGYVTFKIKPKPGYAVGDIIPNAASIYFDYNPAIITNTFTTEFVAALSAASFENEEFAIYPNPTNGIFTIQSQSNDSISEVKLYDLLGNQILVKKPTLSSVELDLTSYADGVYIVEVTSSDAIKTIKKVIKN</sequence>
<dbReference type="InterPro" id="IPR003961">
    <property type="entry name" value="FN3_dom"/>
</dbReference>
<gene>
    <name evidence="4" type="ORF">RF683_01435</name>
</gene>
<protein>
    <submittedName>
        <fullName evidence="4">T9SS type A sorting domain-containing protein</fullName>
    </submittedName>
</protein>
<feature type="domain" description="Fibronectin type-III" evidence="3">
    <location>
        <begin position="25"/>
        <end position="111"/>
    </location>
</feature>
<keyword evidence="5" id="KW-1185">Reference proteome</keyword>
<reference evidence="4" key="1">
    <citation type="submission" date="2023-09" db="EMBL/GenBank/DDBJ databases">
        <title>Flavobacterium sp. 20NA77.7 isolated from freshwater.</title>
        <authorList>
            <person name="Le V."/>
            <person name="Ko S.-R."/>
            <person name="Ahn C.-Y."/>
            <person name="Oh H.-M."/>
        </authorList>
    </citation>
    <scope>NUCLEOTIDE SEQUENCE</scope>
    <source>
        <strain evidence="4">20NA77.7</strain>
    </source>
</reference>
<name>A0ABY9RAE8_9FLAO</name>
<proteinExistence type="predicted"/>
<evidence type="ECO:0000313" key="4">
    <source>
        <dbReference type="EMBL" id="WMW78134.1"/>
    </source>
</evidence>
<organism evidence="4 5">
    <name type="scientific">Flavobacterium nakdongensis</name>
    <dbReference type="NCBI Taxonomy" id="3073563"/>
    <lineage>
        <taxon>Bacteria</taxon>
        <taxon>Pseudomonadati</taxon>
        <taxon>Bacteroidota</taxon>
        <taxon>Flavobacteriia</taxon>
        <taxon>Flavobacteriales</taxon>
        <taxon>Flavobacteriaceae</taxon>
        <taxon>Flavobacterium</taxon>
    </lineage>
</organism>
<keyword evidence="1 2" id="KW-0732">Signal</keyword>
<dbReference type="RefSeq" id="WP_309532454.1">
    <property type="nucleotide sequence ID" value="NZ_CP133721.1"/>
</dbReference>
<dbReference type="InterPro" id="IPR013783">
    <property type="entry name" value="Ig-like_fold"/>
</dbReference>
<dbReference type="Pfam" id="PF24595">
    <property type="entry name" value="DUF7619"/>
    <property type="match status" value="1"/>
</dbReference>
<dbReference type="NCBIfam" id="TIGR01451">
    <property type="entry name" value="B_ant_repeat"/>
    <property type="match status" value="1"/>
</dbReference>
<dbReference type="InterPro" id="IPR047589">
    <property type="entry name" value="DUF11_rpt"/>
</dbReference>
<dbReference type="InterPro" id="IPR055353">
    <property type="entry name" value="DUF7619"/>
</dbReference>
<evidence type="ECO:0000313" key="5">
    <source>
        <dbReference type="Proteomes" id="UP001180481"/>
    </source>
</evidence>
<dbReference type="InterPro" id="IPR036116">
    <property type="entry name" value="FN3_sf"/>
</dbReference>
<feature type="chain" id="PRO_5045387736" evidence="2">
    <location>
        <begin position="22"/>
        <end position="901"/>
    </location>
</feature>
<evidence type="ECO:0000256" key="1">
    <source>
        <dbReference type="ARBA" id="ARBA00022729"/>
    </source>
</evidence>
<dbReference type="InterPro" id="IPR026444">
    <property type="entry name" value="Secre_tail"/>
</dbReference>
<dbReference type="CDD" id="cd00063">
    <property type="entry name" value="FN3"/>
    <property type="match status" value="1"/>
</dbReference>
<dbReference type="Pfam" id="PF18962">
    <property type="entry name" value="Por_Secre_tail"/>
    <property type="match status" value="1"/>
</dbReference>
<dbReference type="EMBL" id="CP133721">
    <property type="protein sequence ID" value="WMW78134.1"/>
    <property type="molecule type" value="Genomic_DNA"/>
</dbReference>
<dbReference type="Proteomes" id="UP001180481">
    <property type="component" value="Chromosome"/>
</dbReference>
<dbReference type="SUPFAM" id="SSF49265">
    <property type="entry name" value="Fibronectin type III"/>
    <property type="match status" value="1"/>
</dbReference>
<feature type="signal peptide" evidence="2">
    <location>
        <begin position="1"/>
        <end position="21"/>
    </location>
</feature>
<dbReference type="Gene3D" id="2.60.40.10">
    <property type="entry name" value="Immunoglobulins"/>
    <property type="match status" value="1"/>
</dbReference>
<accession>A0ABY9RAE8</accession>
<dbReference type="PROSITE" id="PS50853">
    <property type="entry name" value="FN3"/>
    <property type="match status" value="1"/>
</dbReference>
<dbReference type="NCBIfam" id="TIGR04183">
    <property type="entry name" value="Por_Secre_tail"/>
    <property type="match status" value="1"/>
</dbReference>